<reference evidence="2 3" key="1">
    <citation type="submission" date="2011-10" db="EMBL/GenBank/DDBJ databases">
        <title>Genome sequence of Gluconobacter morbifer G707, isolated from Drosophila gut.</title>
        <authorList>
            <person name="Lee W.-J."/>
            <person name="Kim E.-K."/>
        </authorList>
    </citation>
    <scope>NUCLEOTIDE SEQUENCE [LARGE SCALE GENOMIC DNA]</scope>
    <source>
        <strain evidence="2 3">G707</strain>
    </source>
</reference>
<dbReference type="AlphaFoldDB" id="G6XJ59"/>
<dbReference type="EMBL" id="AGQV01000004">
    <property type="protein sequence ID" value="EHH68175.1"/>
    <property type="molecule type" value="Genomic_DNA"/>
</dbReference>
<protein>
    <submittedName>
        <fullName evidence="2">Uncharacterized protein</fullName>
    </submittedName>
</protein>
<keyword evidence="3" id="KW-1185">Reference proteome</keyword>
<feature type="region of interest" description="Disordered" evidence="1">
    <location>
        <begin position="14"/>
        <end position="48"/>
    </location>
</feature>
<gene>
    <name evidence="2" type="ORF">GMO_15250</name>
</gene>
<dbReference type="Proteomes" id="UP000004949">
    <property type="component" value="Unassembled WGS sequence"/>
</dbReference>
<proteinExistence type="predicted"/>
<sequence>MGFLFLAACASHPPADMTDASDADAPVQDASGPGNRGGGGPGGGGGIWSEVLRTALQTGMGFVHH</sequence>
<name>G6XJ59_9PROT</name>
<comment type="caution">
    <text evidence="2">The sequence shown here is derived from an EMBL/GenBank/DDBJ whole genome shotgun (WGS) entry which is preliminary data.</text>
</comment>
<evidence type="ECO:0000313" key="2">
    <source>
        <dbReference type="EMBL" id="EHH68175.1"/>
    </source>
</evidence>
<feature type="compositionally biased region" description="Gly residues" evidence="1">
    <location>
        <begin position="34"/>
        <end position="47"/>
    </location>
</feature>
<evidence type="ECO:0000256" key="1">
    <source>
        <dbReference type="SAM" id="MobiDB-lite"/>
    </source>
</evidence>
<evidence type="ECO:0000313" key="3">
    <source>
        <dbReference type="Proteomes" id="UP000004949"/>
    </source>
</evidence>
<dbReference type="PATRIC" id="fig|1088869.3.peg.1522"/>
<dbReference type="STRING" id="1088869.GMO_15250"/>
<organism evidence="2 3">
    <name type="scientific">Gluconobacter morbifer G707</name>
    <dbReference type="NCBI Taxonomy" id="1088869"/>
    <lineage>
        <taxon>Bacteria</taxon>
        <taxon>Pseudomonadati</taxon>
        <taxon>Pseudomonadota</taxon>
        <taxon>Alphaproteobacteria</taxon>
        <taxon>Acetobacterales</taxon>
        <taxon>Acetobacteraceae</taxon>
        <taxon>Gluconobacter</taxon>
    </lineage>
</organism>
<accession>G6XJ59</accession>